<keyword evidence="3" id="KW-1185">Reference proteome</keyword>
<name>A0A5B7DBB2_PORTR</name>
<proteinExistence type="predicted"/>
<dbReference type="EMBL" id="VSRR010000678">
    <property type="protein sequence ID" value="MPC18415.1"/>
    <property type="molecule type" value="Genomic_DNA"/>
</dbReference>
<dbReference type="AlphaFoldDB" id="A0A5B7DBB2"/>
<sequence>MKWCVASVESSQREEGAPASSISGMLSLIIVFLARSMRVISCLPPLQDKQNKNHLPFYK</sequence>
<keyword evidence="1" id="KW-0472">Membrane</keyword>
<protein>
    <submittedName>
        <fullName evidence="2">Uncharacterized protein</fullName>
    </submittedName>
</protein>
<comment type="caution">
    <text evidence="2">The sequence shown here is derived from an EMBL/GenBank/DDBJ whole genome shotgun (WGS) entry which is preliminary data.</text>
</comment>
<organism evidence="2 3">
    <name type="scientific">Portunus trituberculatus</name>
    <name type="common">Swimming crab</name>
    <name type="synonym">Neptunus trituberculatus</name>
    <dbReference type="NCBI Taxonomy" id="210409"/>
    <lineage>
        <taxon>Eukaryota</taxon>
        <taxon>Metazoa</taxon>
        <taxon>Ecdysozoa</taxon>
        <taxon>Arthropoda</taxon>
        <taxon>Crustacea</taxon>
        <taxon>Multicrustacea</taxon>
        <taxon>Malacostraca</taxon>
        <taxon>Eumalacostraca</taxon>
        <taxon>Eucarida</taxon>
        <taxon>Decapoda</taxon>
        <taxon>Pleocyemata</taxon>
        <taxon>Brachyura</taxon>
        <taxon>Eubrachyura</taxon>
        <taxon>Portunoidea</taxon>
        <taxon>Portunidae</taxon>
        <taxon>Portuninae</taxon>
        <taxon>Portunus</taxon>
    </lineage>
</organism>
<dbReference type="Proteomes" id="UP000324222">
    <property type="component" value="Unassembled WGS sequence"/>
</dbReference>
<keyword evidence="1" id="KW-1133">Transmembrane helix</keyword>
<evidence type="ECO:0000313" key="3">
    <source>
        <dbReference type="Proteomes" id="UP000324222"/>
    </source>
</evidence>
<gene>
    <name evidence="2" type="ORF">E2C01_011299</name>
</gene>
<evidence type="ECO:0000313" key="2">
    <source>
        <dbReference type="EMBL" id="MPC18415.1"/>
    </source>
</evidence>
<reference evidence="2 3" key="1">
    <citation type="submission" date="2019-05" db="EMBL/GenBank/DDBJ databases">
        <title>Another draft genome of Portunus trituberculatus and its Hox gene families provides insights of decapod evolution.</title>
        <authorList>
            <person name="Jeong J.-H."/>
            <person name="Song I."/>
            <person name="Kim S."/>
            <person name="Choi T."/>
            <person name="Kim D."/>
            <person name="Ryu S."/>
            <person name="Kim W."/>
        </authorList>
    </citation>
    <scope>NUCLEOTIDE SEQUENCE [LARGE SCALE GENOMIC DNA]</scope>
    <source>
        <tissue evidence="2">Muscle</tissue>
    </source>
</reference>
<evidence type="ECO:0000256" key="1">
    <source>
        <dbReference type="SAM" id="Phobius"/>
    </source>
</evidence>
<keyword evidence="1" id="KW-0812">Transmembrane</keyword>
<feature type="transmembrane region" description="Helical" evidence="1">
    <location>
        <begin position="16"/>
        <end position="34"/>
    </location>
</feature>
<accession>A0A5B7DBB2</accession>